<dbReference type="InterPro" id="IPR010559">
    <property type="entry name" value="Sig_transdc_His_kin_internal"/>
</dbReference>
<keyword evidence="1" id="KW-0812">Transmembrane</keyword>
<accession>A0A146G450</accession>
<evidence type="ECO:0000313" key="4">
    <source>
        <dbReference type="Proteomes" id="UP000076023"/>
    </source>
</evidence>
<keyword evidence="3" id="KW-0418">Kinase</keyword>
<name>A0A146G450_TERSA</name>
<reference evidence="4" key="1">
    <citation type="journal article" date="2017" name="Genome Announc.">
        <title>Draft Genome Sequence of Terrimicrobium sacchariphilum NM-5T, a Facultative Anaerobic Soil Bacterium of the Class Spartobacteria.</title>
        <authorList>
            <person name="Qiu Y.L."/>
            <person name="Tourlousse D.M."/>
            <person name="Matsuura N."/>
            <person name="Ohashi A."/>
            <person name="Sekiguchi Y."/>
        </authorList>
    </citation>
    <scope>NUCLEOTIDE SEQUENCE [LARGE SCALE GENOMIC DNA]</scope>
    <source>
        <strain evidence="4">NM-5</strain>
    </source>
</reference>
<dbReference type="Gene3D" id="3.30.565.10">
    <property type="entry name" value="Histidine kinase-like ATPase, C-terminal domain"/>
    <property type="match status" value="1"/>
</dbReference>
<sequence>MEGAARSNEGGYRETYGPSVDLAWTQAVQNSQGSDTHRWRGLEKLPLFWRLQLCGWLGWAVCSSPINFTIYTDISTAFLITCVRELTGFFLTLGLREIYRRTPIGRLEVWAAAPLIVLICVMTAALDVASLAVLQKSLHLSEEDFSNSHMLGLIFCLRALLFVSWSGLYLSFRGLLQTREQSALLFRAEKLRHEAELQMLRSQTNPHFLFNAFNTILSEGKGNPRVIELVKSLSDYLRYSLSCRHEGFVSLGAEIDAIASYLEVEKARFGGDLILEMNVTETARSAGVPGVIIQPLIENAIKYGRETCNPPLKVRIAAETGPHALRIEVSNTGRWLPLRKPRKNQPSGSGLQNLRRRLEAIYPGTHRFEIGERHGEVVALVEIQMNHDYDKRLQDYELRQRMEP</sequence>
<dbReference type="PANTHER" id="PTHR34220">
    <property type="entry name" value="SENSOR HISTIDINE KINASE YPDA"/>
    <property type="match status" value="1"/>
</dbReference>
<comment type="caution">
    <text evidence="3">The sequence shown here is derived from an EMBL/GenBank/DDBJ whole genome shotgun (WGS) entry which is preliminary data.</text>
</comment>
<evidence type="ECO:0000259" key="2">
    <source>
        <dbReference type="Pfam" id="PF06580"/>
    </source>
</evidence>
<dbReference type="GO" id="GO:0016020">
    <property type="term" value="C:membrane"/>
    <property type="evidence" value="ECO:0007669"/>
    <property type="project" value="InterPro"/>
</dbReference>
<feature type="domain" description="Signal transduction histidine kinase internal region" evidence="2">
    <location>
        <begin position="195"/>
        <end position="272"/>
    </location>
</feature>
<dbReference type="InterPro" id="IPR050640">
    <property type="entry name" value="Bact_2-comp_sensor_kinase"/>
</dbReference>
<keyword evidence="1" id="KW-1133">Transmembrane helix</keyword>
<dbReference type="SUPFAM" id="SSF55874">
    <property type="entry name" value="ATPase domain of HSP90 chaperone/DNA topoisomerase II/histidine kinase"/>
    <property type="match status" value="1"/>
</dbReference>
<feature type="transmembrane region" description="Helical" evidence="1">
    <location>
        <begin position="149"/>
        <end position="172"/>
    </location>
</feature>
<keyword evidence="3" id="KW-0808">Transferase</keyword>
<dbReference type="RefSeq" id="WP_075077686.1">
    <property type="nucleotide sequence ID" value="NZ_BDCO01000002.1"/>
</dbReference>
<proteinExistence type="predicted"/>
<dbReference type="Proteomes" id="UP000076023">
    <property type="component" value="Unassembled WGS sequence"/>
</dbReference>
<gene>
    <name evidence="3" type="ORF">TSACC_2201</name>
</gene>
<evidence type="ECO:0000313" key="3">
    <source>
        <dbReference type="EMBL" id="GAT31807.1"/>
    </source>
</evidence>
<keyword evidence="4" id="KW-1185">Reference proteome</keyword>
<evidence type="ECO:0000256" key="1">
    <source>
        <dbReference type="SAM" id="Phobius"/>
    </source>
</evidence>
<dbReference type="InterPro" id="IPR036890">
    <property type="entry name" value="HATPase_C_sf"/>
</dbReference>
<dbReference type="PANTHER" id="PTHR34220:SF7">
    <property type="entry name" value="SENSOR HISTIDINE KINASE YPDA"/>
    <property type="match status" value="1"/>
</dbReference>
<dbReference type="EMBL" id="BDCO01000002">
    <property type="protein sequence ID" value="GAT31807.1"/>
    <property type="molecule type" value="Genomic_DNA"/>
</dbReference>
<dbReference type="InParanoid" id="A0A146G450"/>
<dbReference type="GO" id="GO:0000155">
    <property type="term" value="F:phosphorelay sensor kinase activity"/>
    <property type="evidence" value="ECO:0007669"/>
    <property type="project" value="InterPro"/>
</dbReference>
<feature type="transmembrane region" description="Helical" evidence="1">
    <location>
        <begin position="107"/>
        <end position="129"/>
    </location>
</feature>
<dbReference type="Pfam" id="PF06580">
    <property type="entry name" value="His_kinase"/>
    <property type="match status" value="1"/>
</dbReference>
<dbReference type="OrthoDB" id="2514702at2"/>
<protein>
    <submittedName>
        <fullName evidence="3">Histidine kinase</fullName>
    </submittedName>
</protein>
<keyword evidence="1" id="KW-0472">Membrane</keyword>
<dbReference type="STRING" id="690879.TSACC_2201"/>
<organism evidence="3 4">
    <name type="scientific">Terrimicrobium sacchariphilum</name>
    <dbReference type="NCBI Taxonomy" id="690879"/>
    <lineage>
        <taxon>Bacteria</taxon>
        <taxon>Pseudomonadati</taxon>
        <taxon>Verrucomicrobiota</taxon>
        <taxon>Terrimicrobiia</taxon>
        <taxon>Terrimicrobiales</taxon>
        <taxon>Terrimicrobiaceae</taxon>
        <taxon>Terrimicrobium</taxon>
    </lineage>
</organism>
<dbReference type="AlphaFoldDB" id="A0A146G450"/>